<dbReference type="SUPFAM" id="SSF56317">
    <property type="entry name" value="Carbon-nitrogen hydrolase"/>
    <property type="match status" value="1"/>
</dbReference>
<dbReference type="PANTHER" id="PTHR47799:SF1">
    <property type="entry name" value="OMEGA-AMIDASE YAFV"/>
    <property type="match status" value="1"/>
</dbReference>
<feature type="domain" description="CN hydrolase" evidence="1">
    <location>
        <begin position="1"/>
        <end position="209"/>
    </location>
</feature>
<proteinExistence type="predicted"/>
<dbReference type="InterPro" id="IPR003010">
    <property type="entry name" value="C-N_Hydrolase"/>
</dbReference>
<comment type="caution">
    <text evidence="2">The sequence shown here is derived from an EMBL/GenBank/DDBJ whole genome shotgun (WGS) entry which is preliminary data.</text>
</comment>
<name>G5KDL7_9STRE</name>
<dbReference type="InterPro" id="IPR052737">
    <property type="entry name" value="Omega-amidase_YafV"/>
</dbReference>
<protein>
    <submittedName>
        <fullName evidence="2">Hydrolase, carbon-nitrogen family</fullName>
    </submittedName>
</protein>
<dbReference type="InterPro" id="IPR036526">
    <property type="entry name" value="C-N_Hydrolase_sf"/>
</dbReference>
<dbReference type="PROSITE" id="PS50263">
    <property type="entry name" value="CN_HYDROLASE"/>
    <property type="match status" value="1"/>
</dbReference>
<organism evidence="2 3">
    <name type="scientific">Streptococcus urinalis 2285-97</name>
    <dbReference type="NCBI Taxonomy" id="764291"/>
    <lineage>
        <taxon>Bacteria</taxon>
        <taxon>Bacillati</taxon>
        <taxon>Bacillota</taxon>
        <taxon>Bacilli</taxon>
        <taxon>Lactobacillales</taxon>
        <taxon>Streptococcaceae</taxon>
        <taxon>Streptococcus</taxon>
    </lineage>
</organism>
<sequence length="209" mass="23781">MKFALIQCDIQYVLVLPEMWNTGYALDNLKNTADIDGNETITLMSNFAKENHVNLLAGSVSTQKKNQFYNTSYAFDREGKLLLEYDKVHLFGLMAEDRYLSSGDKPSNFEMDGIKMSSLICYDIRFPEWSRQLMSQGSQILIVVAQWPEVRKQQWEILLKARAVENQSFVVAVNRVGDGPDDHFSGQSMVIDPLGNVIAETENDKEDII</sequence>
<dbReference type="eggNOG" id="COG0388">
    <property type="taxonomic scope" value="Bacteria"/>
</dbReference>
<dbReference type="Proteomes" id="UP000005388">
    <property type="component" value="Unassembled WGS sequence"/>
</dbReference>
<reference evidence="2 3" key="1">
    <citation type="journal article" date="2014" name="Int. J. Syst. Evol. Microbiol.">
        <title>Phylogenomics and the dynamic genome evolution of the genus Streptococcus.</title>
        <authorList>
            <consortium name="The Broad Institute Genome Sequencing Platform"/>
            <person name="Richards V.P."/>
            <person name="Palmer S.R."/>
            <person name="Pavinski Bitar P.D."/>
            <person name="Qin X."/>
            <person name="Weinstock G.M."/>
            <person name="Highlander S.K."/>
            <person name="Town C.D."/>
            <person name="Burne R.A."/>
            <person name="Stanhope M.J."/>
        </authorList>
    </citation>
    <scope>NUCLEOTIDE SEQUENCE [LARGE SCALE GENOMIC DNA]</scope>
    <source>
        <strain evidence="2 3">2285-97</strain>
    </source>
</reference>
<gene>
    <name evidence="2" type="ORF">STRUR_0661</name>
</gene>
<dbReference type="GO" id="GO:0050152">
    <property type="term" value="F:omega-amidase activity"/>
    <property type="evidence" value="ECO:0007669"/>
    <property type="project" value="TreeGrafter"/>
</dbReference>
<dbReference type="Pfam" id="PF00795">
    <property type="entry name" value="CN_hydrolase"/>
    <property type="match status" value="1"/>
</dbReference>
<evidence type="ECO:0000313" key="2">
    <source>
        <dbReference type="EMBL" id="EHJ56670.1"/>
    </source>
</evidence>
<dbReference type="AlphaFoldDB" id="G5KDL7"/>
<dbReference type="EMBL" id="AEUZ02000001">
    <property type="protein sequence ID" value="EHJ56670.1"/>
    <property type="molecule type" value="Genomic_DNA"/>
</dbReference>
<dbReference type="PANTHER" id="PTHR47799">
    <property type="entry name" value="OMEGA-AMIDASE YAFV"/>
    <property type="match status" value="1"/>
</dbReference>
<accession>G5KDL7</accession>
<dbReference type="CDD" id="cd07583">
    <property type="entry name" value="nitrilase_5"/>
    <property type="match status" value="1"/>
</dbReference>
<evidence type="ECO:0000259" key="1">
    <source>
        <dbReference type="PROSITE" id="PS50263"/>
    </source>
</evidence>
<dbReference type="GO" id="GO:0106008">
    <property type="term" value="F:2-oxoglutaramate amidase activity"/>
    <property type="evidence" value="ECO:0007669"/>
    <property type="project" value="TreeGrafter"/>
</dbReference>
<keyword evidence="3" id="KW-1185">Reference proteome</keyword>
<dbReference type="Gene3D" id="3.60.110.10">
    <property type="entry name" value="Carbon-nitrogen hydrolase"/>
    <property type="match status" value="1"/>
</dbReference>
<dbReference type="STRING" id="764291.STRUR_0661"/>
<evidence type="ECO:0000313" key="3">
    <source>
        <dbReference type="Proteomes" id="UP000005388"/>
    </source>
</evidence>
<keyword evidence="2" id="KW-0378">Hydrolase</keyword>